<reference evidence="3" key="1">
    <citation type="submission" date="2020-05" db="EMBL/GenBank/DDBJ databases">
        <title>Mycena genomes resolve the evolution of fungal bioluminescence.</title>
        <authorList>
            <person name="Tsai I.J."/>
        </authorList>
    </citation>
    <scope>NUCLEOTIDE SEQUENCE</scope>
    <source>
        <strain evidence="3">160909Yilan</strain>
    </source>
</reference>
<keyword evidence="1" id="KW-0472">Membrane</keyword>
<keyword evidence="4" id="KW-1185">Reference proteome</keyword>
<dbReference type="EMBL" id="JACAZH010000010">
    <property type="protein sequence ID" value="KAF7357609.1"/>
    <property type="molecule type" value="Genomic_DNA"/>
</dbReference>
<dbReference type="Proteomes" id="UP000623467">
    <property type="component" value="Unassembled WGS sequence"/>
</dbReference>
<keyword evidence="1" id="KW-1133">Transmembrane helix</keyword>
<sequence>MDEDDPDFEKAANGESRVASYCESSAKTQPAEVNLLERRVLRVLLWAGFASLACTALTIIYLVFPGLSSRTSAQAPSGALEFVSPYIGLDIAIHHDTSPLPPIVNYPILLAQVNAAQPHEVLLDTHRWNSSFGMIYPADRTFKVAPGISTIAQFRAIDWGMERCTVNVVLPELSDMMDFMNFTVSGSTVDDPEAVMLEMWRVSSPQITQAIDPRTLSWQTRPQRKLLVGYWTLKSGMSMESEVFECASNSLHTFEFACVGSKCYLEFQQDPNDPRIGFYITQRQSKQ</sequence>
<evidence type="ECO:0000256" key="1">
    <source>
        <dbReference type="SAM" id="Phobius"/>
    </source>
</evidence>
<feature type="domain" description="Ubiquitin 3 binding protein But2 C-terminal" evidence="2">
    <location>
        <begin position="106"/>
        <end position="272"/>
    </location>
</feature>
<comment type="caution">
    <text evidence="3">The sequence shown here is derived from an EMBL/GenBank/DDBJ whole genome shotgun (WGS) entry which is preliminary data.</text>
</comment>
<keyword evidence="1" id="KW-0812">Transmembrane</keyword>
<evidence type="ECO:0000313" key="3">
    <source>
        <dbReference type="EMBL" id="KAF7357609.1"/>
    </source>
</evidence>
<evidence type="ECO:0000313" key="4">
    <source>
        <dbReference type="Proteomes" id="UP000623467"/>
    </source>
</evidence>
<dbReference type="InterPro" id="IPR018620">
    <property type="entry name" value="Ubiquitin3-bd_protein_But2_C"/>
</dbReference>
<name>A0A8H7D0N4_9AGAR</name>
<evidence type="ECO:0000259" key="2">
    <source>
        <dbReference type="Pfam" id="PF09792"/>
    </source>
</evidence>
<dbReference type="OrthoDB" id="3350619at2759"/>
<organism evidence="3 4">
    <name type="scientific">Mycena sanguinolenta</name>
    <dbReference type="NCBI Taxonomy" id="230812"/>
    <lineage>
        <taxon>Eukaryota</taxon>
        <taxon>Fungi</taxon>
        <taxon>Dikarya</taxon>
        <taxon>Basidiomycota</taxon>
        <taxon>Agaricomycotina</taxon>
        <taxon>Agaricomycetes</taxon>
        <taxon>Agaricomycetidae</taxon>
        <taxon>Agaricales</taxon>
        <taxon>Marasmiineae</taxon>
        <taxon>Mycenaceae</taxon>
        <taxon>Mycena</taxon>
    </lineage>
</organism>
<protein>
    <recommendedName>
        <fullName evidence="2">Ubiquitin 3 binding protein But2 C-terminal domain-containing protein</fullName>
    </recommendedName>
</protein>
<dbReference type="AlphaFoldDB" id="A0A8H7D0N4"/>
<proteinExistence type="predicted"/>
<gene>
    <name evidence="3" type="ORF">MSAN_01357300</name>
</gene>
<dbReference type="Pfam" id="PF09792">
    <property type="entry name" value="But2"/>
    <property type="match status" value="1"/>
</dbReference>
<feature type="transmembrane region" description="Helical" evidence="1">
    <location>
        <begin position="43"/>
        <end position="64"/>
    </location>
</feature>
<accession>A0A8H7D0N4</accession>